<dbReference type="Pfam" id="PF09165">
    <property type="entry name" value="Ubiq-Cytc-red_N"/>
    <property type="match status" value="1"/>
</dbReference>
<proteinExistence type="predicted"/>
<reference evidence="2" key="2">
    <citation type="submission" date="2016-06" db="EMBL/GenBank/DDBJ databases">
        <title>The genome of a short-lived fish provides insights into sex chromosome evolution and the genetic control of aging.</title>
        <authorList>
            <person name="Reichwald K."/>
            <person name="Felder M."/>
            <person name="Petzold A."/>
            <person name="Koch P."/>
            <person name="Groth M."/>
            <person name="Platzer M."/>
        </authorList>
    </citation>
    <scope>NUCLEOTIDE SEQUENCE</scope>
    <source>
        <tissue evidence="2">Brain</tissue>
    </source>
</reference>
<dbReference type="GO" id="GO:0008121">
    <property type="term" value="F:quinol-cytochrome-c reductase activity"/>
    <property type="evidence" value="ECO:0007669"/>
    <property type="project" value="InterPro"/>
</dbReference>
<dbReference type="Gene3D" id="2.10.210.10">
    <property type="entry name" value="Cytochrome Bc1 Complex, Chain I"/>
    <property type="match status" value="1"/>
</dbReference>
<dbReference type="AlphaFoldDB" id="A0A1A8IHT3"/>
<dbReference type="InterPro" id="IPR015248">
    <property type="entry name" value="UQCRFS1_N"/>
</dbReference>
<name>A0A1A8IHT3_NOTKU</name>
<dbReference type="EMBL" id="HAEE01006000">
    <property type="protein sequence ID" value="SBR26020.1"/>
    <property type="molecule type" value="Transcribed_RNA"/>
</dbReference>
<dbReference type="FunFam" id="2.10.210.10:FF:000001">
    <property type="entry name" value="Cytochrome b-c1 complex subunit Rieske, mitochondrial"/>
    <property type="match status" value="1"/>
</dbReference>
<protein>
    <submittedName>
        <fullName evidence="2">Ubiquinol-cytochrome c reductase, Rieske iron-sulfur polypeptide 1</fullName>
    </submittedName>
</protein>
<evidence type="ECO:0000259" key="1">
    <source>
        <dbReference type="Pfam" id="PF09165"/>
    </source>
</evidence>
<dbReference type="InterPro" id="IPR011070">
    <property type="entry name" value="Globular_prot_asu/bsu"/>
</dbReference>
<organism evidence="2">
    <name type="scientific">Nothobranchius kuhntae</name>
    <name type="common">Beira killifish</name>
    <dbReference type="NCBI Taxonomy" id="321403"/>
    <lineage>
        <taxon>Eukaryota</taxon>
        <taxon>Metazoa</taxon>
        <taxon>Chordata</taxon>
        <taxon>Craniata</taxon>
        <taxon>Vertebrata</taxon>
        <taxon>Euteleostomi</taxon>
        <taxon>Actinopterygii</taxon>
        <taxon>Neopterygii</taxon>
        <taxon>Teleostei</taxon>
        <taxon>Neoteleostei</taxon>
        <taxon>Acanthomorphata</taxon>
        <taxon>Ovalentaria</taxon>
        <taxon>Atherinomorphae</taxon>
        <taxon>Cyprinodontiformes</taxon>
        <taxon>Nothobranchiidae</taxon>
        <taxon>Nothobranchius</taxon>
    </lineage>
</organism>
<gene>
    <name evidence="2" type="primary">UQCRFS1</name>
</gene>
<feature type="domain" description="Ubiquinol-cytochrome c reductase iron-sulphur subunit N-terminal" evidence="1">
    <location>
        <begin position="4"/>
        <end position="76"/>
    </location>
</feature>
<evidence type="ECO:0000313" key="2">
    <source>
        <dbReference type="EMBL" id="SBQ95975.1"/>
    </source>
</evidence>
<dbReference type="EMBL" id="HAED01009763">
    <property type="protein sequence ID" value="SBQ95975.1"/>
    <property type="molecule type" value="Transcribed_RNA"/>
</dbReference>
<reference evidence="2" key="1">
    <citation type="submission" date="2016-05" db="EMBL/GenBank/DDBJ databases">
        <authorList>
            <person name="Lavstsen T."/>
            <person name="Jespersen J.S."/>
        </authorList>
    </citation>
    <scope>NUCLEOTIDE SEQUENCE</scope>
    <source>
        <tissue evidence="2">Brain</tissue>
    </source>
</reference>
<dbReference type="SUPFAM" id="SSF56568">
    <property type="entry name" value="Non-globular alpha+beta subunits of globular proteins"/>
    <property type="match status" value="1"/>
</dbReference>
<sequence>MLCLAVRSGPFSPYMQSTAHAVAGPLKALVPGVVVKGESVLVDTKKMFLSRESLRGQSPMTGPAVTVSINGCTGIRFSHTDIRVPVFTDYRHPKLLDQ</sequence>
<accession>A0A1A8IHT3</accession>